<dbReference type="EMBL" id="JH717905">
    <property type="protein sequence ID" value="EWZ33948.1"/>
    <property type="molecule type" value="Genomic_DNA"/>
</dbReference>
<dbReference type="AlphaFoldDB" id="W9JXL3"/>
<evidence type="ECO:0000313" key="1">
    <source>
        <dbReference type="EMBL" id="EWZ33948.1"/>
    </source>
</evidence>
<dbReference type="Proteomes" id="UP000030766">
    <property type="component" value="Unassembled WGS sequence"/>
</dbReference>
<dbReference type="HOGENOM" id="CLU_3224598_0_0_1"/>
<gene>
    <name evidence="1" type="ORF">FOZG_13632</name>
</gene>
<reference evidence="1" key="2">
    <citation type="submission" date="2012-06" db="EMBL/GenBank/DDBJ databases">
        <title>Annotation of the Genome Sequence of Fusarium oxysporum Fo47.</title>
        <authorList>
            <consortium name="The Broad Institute Genomics Platform"/>
            <person name="Ma L.-J."/>
            <person name="Corby-Kistler H."/>
            <person name="Broz K."/>
            <person name="Gale L.R."/>
            <person name="Jonkers W."/>
            <person name="O'Donnell K."/>
            <person name="Ploetz R."/>
            <person name="Steinberg C."/>
            <person name="Schwartz D.C."/>
            <person name="VanEtten H."/>
            <person name="Zhou S."/>
            <person name="Young S.K."/>
            <person name="Zeng Q."/>
            <person name="Gargeya S."/>
            <person name="Fitzgerald M."/>
            <person name="Abouelleil A."/>
            <person name="Alvarado L."/>
            <person name="Chapman S.B."/>
            <person name="Gainer-Dewar J."/>
            <person name="Goldberg J."/>
            <person name="Griggs A."/>
            <person name="Gujja S."/>
            <person name="Hansen M."/>
            <person name="Howarth C."/>
            <person name="Imamovic A."/>
            <person name="Ireland A."/>
            <person name="Larimer J."/>
            <person name="McCowan C."/>
            <person name="Murphy C."/>
            <person name="Pearson M."/>
            <person name="Poon T.W."/>
            <person name="Priest M."/>
            <person name="Roberts A."/>
            <person name="Saif S."/>
            <person name="Shea T."/>
            <person name="Sykes S."/>
            <person name="Wortman J."/>
            <person name="Nusbaum C."/>
            <person name="Birren B."/>
        </authorList>
    </citation>
    <scope>NUCLEOTIDE SEQUENCE</scope>
    <source>
        <strain evidence="1">Fo47</strain>
    </source>
</reference>
<reference evidence="1" key="1">
    <citation type="submission" date="2011-06" db="EMBL/GenBank/DDBJ databases">
        <title>The Genome Sequence of Fusarium oxysporum Fo47.</title>
        <authorList>
            <consortium name="The Broad Institute Genome Sequencing Platform"/>
            <person name="Ma L.-J."/>
            <person name="Gale L.R."/>
            <person name="Schwartz D.C."/>
            <person name="Zhou S."/>
            <person name="Corby-Kistler H."/>
            <person name="Young S.K."/>
            <person name="Zeng Q."/>
            <person name="Gargeya S."/>
            <person name="Fitzgerald M."/>
            <person name="Haas B."/>
            <person name="Abouelleil A."/>
            <person name="Alvarado L."/>
            <person name="Arachchi H.M."/>
            <person name="Berlin A."/>
            <person name="Brown A."/>
            <person name="Chapman S.B."/>
            <person name="Chen Z."/>
            <person name="Dunbar C."/>
            <person name="Freedman E."/>
            <person name="Gearin G."/>
            <person name="Gellesch M."/>
            <person name="Goldberg J."/>
            <person name="Griggs A."/>
            <person name="Gujja S."/>
            <person name="Heiman D."/>
            <person name="Howarth C."/>
            <person name="Larson L."/>
            <person name="Lui A."/>
            <person name="MacDonald P.J.P."/>
            <person name="Mehta T."/>
            <person name="Montmayeur A."/>
            <person name="Murphy C."/>
            <person name="Neiman D."/>
            <person name="Pearson M."/>
            <person name="Priest M."/>
            <person name="Roberts A."/>
            <person name="Saif S."/>
            <person name="Shea T."/>
            <person name="Shenoy N."/>
            <person name="Sisk P."/>
            <person name="Stolte C."/>
            <person name="Sykes S."/>
            <person name="Wortman J."/>
            <person name="Nusbaum C."/>
            <person name="Birren B."/>
        </authorList>
    </citation>
    <scope>NUCLEOTIDE SEQUENCE [LARGE SCALE GENOMIC DNA]</scope>
    <source>
        <strain evidence="1">Fo47</strain>
    </source>
</reference>
<dbReference type="VEuPathDB" id="FungiDB:FOZG_13632"/>
<name>W9JXL3_FUSOX</name>
<protein>
    <submittedName>
        <fullName evidence="1">Uncharacterized protein</fullName>
    </submittedName>
</protein>
<proteinExistence type="predicted"/>
<sequence length="44" mass="4785">MGSEGSAGGPQLRYFLYGPRGWARVSVYRKDRILKLAIEGGTLG</sequence>
<organism evidence="1">
    <name type="scientific">Fusarium oxysporum Fo47</name>
    <dbReference type="NCBI Taxonomy" id="660027"/>
    <lineage>
        <taxon>Eukaryota</taxon>
        <taxon>Fungi</taxon>
        <taxon>Dikarya</taxon>
        <taxon>Ascomycota</taxon>
        <taxon>Pezizomycotina</taxon>
        <taxon>Sordariomycetes</taxon>
        <taxon>Hypocreomycetidae</taxon>
        <taxon>Hypocreales</taxon>
        <taxon>Nectriaceae</taxon>
        <taxon>Fusarium</taxon>
        <taxon>Fusarium oxysporum species complex</taxon>
    </lineage>
</organism>
<accession>W9JXL3</accession>